<dbReference type="InterPro" id="IPR014014">
    <property type="entry name" value="RNA_helicase_DEAD_Q_motif"/>
</dbReference>
<feature type="compositionally biased region" description="Pro residues" evidence="8">
    <location>
        <begin position="734"/>
        <end position="749"/>
    </location>
</feature>
<accession>A0ABP1QH82</accession>
<dbReference type="EMBL" id="CAXLJM020000027">
    <property type="protein sequence ID" value="CAL8096169.1"/>
    <property type="molecule type" value="Genomic_DNA"/>
</dbReference>
<feature type="compositionally biased region" description="Acidic residues" evidence="8">
    <location>
        <begin position="168"/>
        <end position="180"/>
    </location>
</feature>
<evidence type="ECO:0000256" key="2">
    <source>
        <dbReference type="ARBA" id="ARBA00022741"/>
    </source>
</evidence>
<evidence type="ECO:0000256" key="6">
    <source>
        <dbReference type="PROSITE-ProRule" id="PRU00552"/>
    </source>
</evidence>
<dbReference type="SMART" id="SM00487">
    <property type="entry name" value="DEXDc"/>
    <property type="match status" value="1"/>
</dbReference>
<keyword evidence="5 7" id="KW-0067">ATP-binding</keyword>
<name>A0ABP1QH82_9HEXA</name>
<evidence type="ECO:0000259" key="9">
    <source>
        <dbReference type="PROSITE" id="PS51192"/>
    </source>
</evidence>
<evidence type="ECO:0000313" key="12">
    <source>
        <dbReference type="EMBL" id="CAL8096169.1"/>
    </source>
</evidence>
<feature type="compositionally biased region" description="Acidic residues" evidence="8">
    <location>
        <begin position="76"/>
        <end position="85"/>
    </location>
</feature>
<dbReference type="Gene3D" id="3.40.50.300">
    <property type="entry name" value="P-loop containing nucleotide triphosphate hydrolases"/>
    <property type="match status" value="2"/>
</dbReference>
<feature type="region of interest" description="Disordered" evidence="8">
    <location>
        <begin position="713"/>
        <end position="771"/>
    </location>
</feature>
<dbReference type="EC" id="3.6.4.13" evidence="1"/>
<reference evidence="12 13" key="1">
    <citation type="submission" date="2024-08" db="EMBL/GenBank/DDBJ databases">
        <authorList>
            <person name="Cucini C."/>
            <person name="Frati F."/>
        </authorList>
    </citation>
    <scope>NUCLEOTIDE SEQUENCE [LARGE SCALE GENOMIC DNA]</scope>
</reference>
<evidence type="ECO:0000256" key="3">
    <source>
        <dbReference type="ARBA" id="ARBA00022801"/>
    </source>
</evidence>
<keyword evidence="4 7" id="KW-0347">Helicase</keyword>
<dbReference type="PROSITE" id="PS51192">
    <property type="entry name" value="HELICASE_ATP_BIND_1"/>
    <property type="match status" value="1"/>
</dbReference>
<sequence>MSRWGGGFGRGIRFQPASGSSSGGGAAIPPPASIQANVVKPKGFASLTAINQNANLIPTPDPYGAAVKRRNKTEEQYFDEDEEEPLAYIPGPNSPSRRDRHVNDSDDDDPLDAFMAGIEKQVKTQADAPKKEVEKPELKGIRDDIDGEDDEETYYRYVAENPNFGKDEESDNDLEYDEDGNPIPPKKSKYIDPLPPIDHSAIEYAPFEKNFYEEHADIEQLSDQQVDELRGTLGIKVNGPAVPKPVSSFGHLGLPEALMRSIRKSEFTQPTPIQSQGIPIILAGRDIIGIAKTGSGKTAAYLWPMMVHIADQRELQPGDGPIGLILCPTRELAIQIYNEAKKFGKVFNFNVCCCYGGGSKWEQSKALETGAEIVVATPGRMIDMIKLKATNLERVTYLVLDEADRMFDMGFEAQVRSICGHVRPERHCMLFSATMRKKVEKLARVALSDPIRVVQGDIGEANQDVTQTVLVVPLGGAKWNWLTSHLVEFTAAGSVLIFVTKKTNAEELHNNLKLREFEALLLHGDMDQTERNKVILAFRKKECNILVATDVAARGLDIPHIKTVVNFDIARDIDTHTHRIGRTGRAGEKGAAYTLITEKDKEFAGHLVRNLEGAGQPVPDNLLDLAMKSPWFRKSRFKEGKGKKASLVGRCRGLGYEGDPKSTVSSSNTYTMPTFKPGLVTGGLAASSAESAGPGSSRLDAMRSAFKQQYMSQFKRSDDTPVDSNAQGEIKLPAMPPPNAVPPIPPPPASSSSEDADDLENPRKKRRSRWD</sequence>
<dbReference type="PROSITE" id="PS00039">
    <property type="entry name" value="DEAD_ATP_HELICASE"/>
    <property type="match status" value="1"/>
</dbReference>
<evidence type="ECO:0000259" key="11">
    <source>
        <dbReference type="PROSITE" id="PS51195"/>
    </source>
</evidence>
<keyword evidence="3 7" id="KW-0378">Hydrolase</keyword>
<feature type="domain" description="Helicase ATP-binding" evidence="9">
    <location>
        <begin position="278"/>
        <end position="453"/>
    </location>
</feature>
<feature type="domain" description="Helicase C-terminal" evidence="10">
    <location>
        <begin position="481"/>
        <end position="626"/>
    </location>
</feature>
<evidence type="ECO:0000313" key="13">
    <source>
        <dbReference type="Proteomes" id="UP001642540"/>
    </source>
</evidence>
<feature type="region of interest" description="Disordered" evidence="8">
    <location>
        <begin position="72"/>
        <end position="193"/>
    </location>
</feature>
<comment type="caution">
    <text evidence="12">The sequence shown here is derived from an EMBL/GenBank/DDBJ whole genome shotgun (WGS) entry which is preliminary data.</text>
</comment>
<dbReference type="CDD" id="cd18787">
    <property type="entry name" value="SF2_C_DEAD"/>
    <property type="match status" value="1"/>
</dbReference>
<dbReference type="InterPro" id="IPR000629">
    <property type="entry name" value="RNA-helicase_DEAD-box_CS"/>
</dbReference>
<feature type="region of interest" description="Disordered" evidence="8">
    <location>
        <begin position="1"/>
        <end position="32"/>
    </location>
</feature>
<dbReference type="InterPro" id="IPR011545">
    <property type="entry name" value="DEAD/DEAH_box_helicase_dom"/>
</dbReference>
<feature type="domain" description="DEAD-box RNA helicase Q" evidence="11">
    <location>
        <begin position="247"/>
        <end position="275"/>
    </location>
</feature>
<evidence type="ECO:0000256" key="4">
    <source>
        <dbReference type="ARBA" id="ARBA00022806"/>
    </source>
</evidence>
<dbReference type="Pfam" id="PF00270">
    <property type="entry name" value="DEAD"/>
    <property type="match status" value="1"/>
</dbReference>
<evidence type="ECO:0000256" key="5">
    <source>
        <dbReference type="ARBA" id="ARBA00022840"/>
    </source>
</evidence>
<dbReference type="Pfam" id="PF00271">
    <property type="entry name" value="Helicase_C"/>
    <property type="match status" value="1"/>
</dbReference>
<dbReference type="Proteomes" id="UP001642540">
    <property type="component" value="Unassembled WGS sequence"/>
</dbReference>
<evidence type="ECO:0000259" key="10">
    <source>
        <dbReference type="PROSITE" id="PS51194"/>
    </source>
</evidence>
<dbReference type="CDD" id="cd17952">
    <property type="entry name" value="DEADc_DDX42"/>
    <property type="match status" value="1"/>
</dbReference>
<dbReference type="PROSITE" id="PS51194">
    <property type="entry name" value="HELICASE_CTER"/>
    <property type="match status" value="1"/>
</dbReference>
<dbReference type="SMART" id="SM00490">
    <property type="entry name" value="HELICc"/>
    <property type="match status" value="1"/>
</dbReference>
<feature type="compositionally biased region" description="Low complexity" evidence="8">
    <location>
        <begin position="11"/>
        <end position="20"/>
    </location>
</feature>
<comment type="similarity">
    <text evidence="7">Belongs to the DEAD box helicase family.</text>
</comment>
<evidence type="ECO:0000256" key="1">
    <source>
        <dbReference type="ARBA" id="ARBA00012552"/>
    </source>
</evidence>
<feature type="short sequence motif" description="Q motif" evidence="6">
    <location>
        <begin position="247"/>
        <end position="275"/>
    </location>
</feature>
<proteinExistence type="inferred from homology"/>
<evidence type="ECO:0000256" key="7">
    <source>
        <dbReference type="RuleBase" id="RU000492"/>
    </source>
</evidence>
<dbReference type="SUPFAM" id="SSF52540">
    <property type="entry name" value="P-loop containing nucleoside triphosphate hydrolases"/>
    <property type="match status" value="2"/>
</dbReference>
<dbReference type="InterPro" id="IPR001650">
    <property type="entry name" value="Helicase_C-like"/>
</dbReference>
<keyword evidence="13" id="KW-1185">Reference proteome</keyword>
<feature type="compositionally biased region" description="Basic and acidic residues" evidence="8">
    <location>
        <begin position="128"/>
        <end position="144"/>
    </location>
</feature>
<dbReference type="InterPro" id="IPR027417">
    <property type="entry name" value="P-loop_NTPase"/>
</dbReference>
<gene>
    <name evidence="12" type="ORF">ODALV1_LOCUS9287</name>
</gene>
<keyword evidence="2 7" id="KW-0547">Nucleotide-binding</keyword>
<evidence type="ECO:0000256" key="8">
    <source>
        <dbReference type="SAM" id="MobiDB-lite"/>
    </source>
</evidence>
<protein>
    <recommendedName>
        <fullName evidence="1">RNA helicase</fullName>
        <ecNumber evidence="1">3.6.4.13</ecNumber>
    </recommendedName>
</protein>
<organism evidence="12 13">
    <name type="scientific">Orchesella dallaii</name>
    <dbReference type="NCBI Taxonomy" id="48710"/>
    <lineage>
        <taxon>Eukaryota</taxon>
        <taxon>Metazoa</taxon>
        <taxon>Ecdysozoa</taxon>
        <taxon>Arthropoda</taxon>
        <taxon>Hexapoda</taxon>
        <taxon>Collembola</taxon>
        <taxon>Entomobryomorpha</taxon>
        <taxon>Entomobryoidea</taxon>
        <taxon>Orchesellidae</taxon>
        <taxon>Orchesellinae</taxon>
        <taxon>Orchesella</taxon>
    </lineage>
</organism>
<dbReference type="PANTHER" id="PTHR47958">
    <property type="entry name" value="ATP-DEPENDENT RNA HELICASE DBP3"/>
    <property type="match status" value="1"/>
</dbReference>
<dbReference type="InterPro" id="IPR014001">
    <property type="entry name" value="Helicase_ATP-bd"/>
</dbReference>
<feature type="compositionally biased region" description="Gly residues" evidence="8">
    <location>
        <begin position="1"/>
        <end position="10"/>
    </location>
</feature>
<dbReference type="PROSITE" id="PS51195">
    <property type="entry name" value="Q_MOTIF"/>
    <property type="match status" value="1"/>
</dbReference>